<dbReference type="InterPro" id="IPR026816">
    <property type="entry name" value="Flavodoxin_dom"/>
</dbReference>
<evidence type="ECO:0000313" key="2">
    <source>
        <dbReference type="EMBL" id="GAA0863670.1"/>
    </source>
</evidence>
<dbReference type="EMBL" id="BAAACP010000007">
    <property type="protein sequence ID" value="GAA0863670.1"/>
    <property type="molecule type" value="Genomic_DNA"/>
</dbReference>
<dbReference type="InterPro" id="IPR029039">
    <property type="entry name" value="Flavoprotein-like_sf"/>
</dbReference>
<dbReference type="SUPFAM" id="SSF52218">
    <property type="entry name" value="Flavoproteins"/>
    <property type="match status" value="1"/>
</dbReference>
<sequence>MSKKIAVIYKTKYGSAKKYAGWLTLKLDADLYEITDIRPKHLLEYDTIVFGAGIYRGKINGINFIKENYDKVRDKDLFIFTVGMENISESKKEDIIKNNLDDFKDKDFKLYNFKGAFEYKSLNILDKIMMKTLKKLIENKNKVDLTEDDLNILKGFKEKVDLTDKKSINDLIENINKKVNS</sequence>
<dbReference type="PANTHER" id="PTHR38030:SF2">
    <property type="entry name" value="PROTOPORPHYRINOGEN IX DEHYDROGENASE [QUINONE]"/>
    <property type="match status" value="1"/>
</dbReference>
<dbReference type="PANTHER" id="PTHR38030">
    <property type="entry name" value="PROTOPORPHYRINOGEN IX DEHYDROGENASE [MENAQUINONE]"/>
    <property type="match status" value="1"/>
</dbReference>
<feature type="domain" description="Flavodoxin" evidence="1">
    <location>
        <begin position="7"/>
        <end position="141"/>
    </location>
</feature>
<protein>
    <submittedName>
        <fullName evidence="2">Flavodoxin domain-containing protein</fullName>
    </submittedName>
</protein>
<dbReference type="Pfam" id="PF12724">
    <property type="entry name" value="Flavodoxin_5"/>
    <property type="match status" value="1"/>
</dbReference>
<organism evidence="2 3">
    <name type="scientific">Paraclostridium tenue</name>
    <dbReference type="NCBI Taxonomy" id="1737"/>
    <lineage>
        <taxon>Bacteria</taxon>
        <taxon>Bacillati</taxon>
        <taxon>Bacillota</taxon>
        <taxon>Clostridia</taxon>
        <taxon>Peptostreptococcales</taxon>
        <taxon>Peptostreptococcaceae</taxon>
        <taxon>Paraclostridium</taxon>
    </lineage>
</organism>
<evidence type="ECO:0000313" key="3">
    <source>
        <dbReference type="Proteomes" id="UP001400965"/>
    </source>
</evidence>
<dbReference type="Gene3D" id="3.40.50.360">
    <property type="match status" value="1"/>
</dbReference>
<reference evidence="2 3" key="1">
    <citation type="journal article" date="2019" name="Int. J. Syst. Evol. Microbiol.">
        <title>The Global Catalogue of Microorganisms (GCM) 10K type strain sequencing project: providing services to taxonomists for standard genome sequencing and annotation.</title>
        <authorList>
            <consortium name="The Broad Institute Genomics Platform"/>
            <consortium name="The Broad Institute Genome Sequencing Center for Infectious Disease"/>
            <person name="Wu L."/>
            <person name="Ma J."/>
        </authorList>
    </citation>
    <scope>NUCLEOTIDE SEQUENCE [LARGE SCALE GENOMIC DNA]</scope>
    <source>
        <strain evidence="2 3">JCM 6486</strain>
    </source>
</reference>
<gene>
    <name evidence="2" type="ORF">GCM10008917_14080</name>
</gene>
<dbReference type="InterPro" id="IPR052200">
    <property type="entry name" value="Protoporphyrinogen_IX_DH"/>
</dbReference>
<comment type="caution">
    <text evidence="2">The sequence shown here is derived from an EMBL/GenBank/DDBJ whole genome shotgun (WGS) entry which is preliminary data.</text>
</comment>
<evidence type="ECO:0000259" key="1">
    <source>
        <dbReference type="Pfam" id="PF12724"/>
    </source>
</evidence>
<dbReference type="RefSeq" id="WP_346044288.1">
    <property type="nucleotide sequence ID" value="NZ_BAAACP010000007.1"/>
</dbReference>
<accession>A0ABN1M3D8</accession>
<keyword evidence="3" id="KW-1185">Reference proteome</keyword>
<dbReference type="Proteomes" id="UP001400965">
    <property type="component" value="Unassembled WGS sequence"/>
</dbReference>
<name>A0ABN1M3D8_9FIRM</name>
<proteinExistence type="predicted"/>